<reference evidence="1 2" key="1">
    <citation type="journal article" date="2023" name="Science">
        <title>Complex scaffold remodeling in plant triterpene biosynthesis.</title>
        <authorList>
            <person name="De La Pena R."/>
            <person name="Hodgson H."/>
            <person name="Liu J.C."/>
            <person name="Stephenson M.J."/>
            <person name="Martin A.C."/>
            <person name="Owen C."/>
            <person name="Harkess A."/>
            <person name="Leebens-Mack J."/>
            <person name="Jimenez L.E."/>
            <person name="Osbourn A."/>
            <person name="Sattely E.S."/>
        </authorList>
    </citation>
    <scope>NUCLEOTIDE SEQUENCE [LARGE SCALE GENOMIC DNA]</scope>
    <source>
        <strain evidence="2">cv. JPN11</strain>
        <tissue evidence="1">Leaf</tissue>
    </source>
</reference>
<name>A0ACC1YBA7_MELAZ</name>
<protein>
    <submittedName>
        <fullName evidence="1">Proline-, glutamic acid- and leucine-rich protein 1 isoform X1</fullName>
    </submittedName>
</protein>
<gene>
    <name evidence="1" type="ORF">OWV82_008773</name>
</gene>
<keyword evidence="2" id="KW-1185">Reference proteome</keyword>
<proteinExistence type="predicted"/>
<evidence type="ECO:0000313" key="2">
    <source>
        <dbReference type="Proteomes" id="UP001164539"/>
    </source>
</evidence>
<dbReference type="EMBL" id="CM051397">
    <property type="protein sequence ID" value="KAJ4721045.1"/>
    <property type="molecule type" value="Genomic_DNA"/>
</dbReference>
<dbReference type="Proteomes" id="UP001164539">
    <property type="component" value="Chromosome 4"/>
</dbReference>
<sequence>MADSQLAALRALLTSLLSTARVRPPYLGGAFELFSKGKQAGRQLAGFCASALLALEVLIHPRFLPLERFPSANYNSLDKATLGIPETLYSGGQKQNNPYFSGMERTGDGAPDSYDDDLYDKWFSDGHGNEIPVHATTNNVDVMKPSEKVRERNNVEQAHVGMKKGVEIIVASQQVQLSTIKFQEVPFSKGVTGSTVTGDIQHPEMETERTPPDDGLDGKTQEKASAKEILPERHDGLTSMGVNAPTTSNTDKGKTVFDLDGDSSMDLFPDIVEVDPDSAWEKSGRYFWSFMW</sequence>
<organism evidence="1 2">
    <name type="scientific">Melia azedarach</name>
    <name type="common">Chinaberry tree</name>
    <dbReference type="NCBI Taxonomy" id="155640"/>
    <lineage>
        <taxon>Eukaryota</taxon>
        <taxon>Viridiplantae</taxon>
        <taxon>Streptophyta</taxon>
        <taxon>Embryophyta</taxon>
        <taxon>Tracheophyta</taxon>
        <taxon>Spermatophyta</taxon>
        <taxon>Magnoliopsida</taxon>
        <taxon>eudicotyledons</taxon>
        <taxon>Gunneridae</taxon>
        <taxon>Pentapetalae</taxon>
        <taxon>rosids</taxon>
        <taxon>malvids</taxon>
        <taxon>Sapindales</taxon>
        <taxon>Meliaceae</taxon>
        <taxon>Melia</taxon>
    </lineage>
</organism>
<evidence type="ECO:0000313" key="1">
    <source>
        <dbReference type="EMBL" id="KAJ4721045.1"/>
    </source>
</evidence>
<comment type="caution">
    <text evidence="1">The sequence shown here is derived from an EMBL/GenBank/DDBJ whole genome shotgun (WGS) entry which is preliminary data.</text>
</comment>
<accession>A0ACC1YBA7</accession>